<dbReference type="AlphaFoldDB" id="A0A0M2NGD6"/>
<protein>
    <submittedName>
        <fullName evidence="1">Acetoin catabolism protein X</fullName>
    </submittedName>
</protein>
<dbReference type="RefSeq" id="WP_082103374.1">
    <property type="nucleotide sequence ID" value="NZ_LAYJ01000068.1"/>
</dbReference>
<dbReference type="InterPro" id="IPR002504">
    <property type="entry name" value="NADK"/>
</dbReference>
<dbReference type="GO" id="GO:0051287">
    <property type="term" value="F:NAD binding"/>
    <property type="evidence" value="ECO:0007669"/>
    <property type="project" value="UniProtKB-ARBA"/>
</dbReference>
<dbReference type="Proteomes" id="UP000034076">
    <property type="component" value="Unassembled WGS sequence"/>
</dbReference>
<sequence length="338" mass="36705">MKAVNHMGTIGIVANPNSGKDIRRIVSYATTFNNQEKISIVKRILSGIYELGDHHIYIMPDDNHLGYHALDGMNQKEIQDRVTIPDLYVSGDAQDTSDFVDYMAHELKADVIIVLGGDGTSRAAAKTIGDIPLIPVSTGTNNVYPQFIEGTVVAIAAAALADNVLKKDDIPRGKLIEVSVSDGQTDIGLIDAVVSRKNCIGARAITDEGDIDAILVTQSHPANIGFSALIGSSNIVLPEDDYGVYAALDWQRRDYVAAISVGVLVRFGLQQVRTLKPDEELRLKPGYFGTVALDGEREITFCPEDTITMKITRNGPRKVDVAQALQRVVDLGYLRASK</sequence>
<evidence type="ECO:0000313" key="1">
    <source>
        <dbReference type="EMBL" id="KKI51599.1"/>
    </source>
</evidence>
<dbReference type="EMBL" id="LAYJ01000068">
    <property type="protein sequence ID" value="KKI51599.1"/>
    <property type="molecule type" value="Genomic_DNA"/>
</dbReference>
<dbReference type="GO" id="GO:0005524">
    <property type="term" value="F:ATP binding"/>
    <property type="evidence" value="ECO:0007669"/>
    <property type="project" value="UniProtKB-ARBA"/>
</dbReference>
<dbReference type="Pfam" id="PF01513">
    <property type="entry name" value="NAD_kinase"/>
    <property type="match status" value="1"/>
</dbReference>
<evidence type="ECO:0000313" key="2">
    <source>
        <dbReference type="Proteomes" id="UP000034076"/>
    </source>
</evidence>
<dbReference type="STRING" id="270498.CHK_0765"/>
<name>A0A0M2NGD6_9FIRM</name>
<dbReference type="Gene3D" id="3.40.50.10330">
    <property type="entry name" value="Probable inorganic polyphosphate/atp-NAD kinase, domain 1"/>
    <property type="match status" value="1"/>
</dbReference>
<dbReference type="InterPro" id="IPR017438">
    <property type="entry name" value="ATP-NAD_kinase_N"/>
</dbReference>
<reference evidence="1 2" key="1">
    <citation type="submission" date="2015-04" db="EMBL/GenBank/DDBJ databases">
        <title>Draft genome sequence of bacteremic isolate Catabacter hongkongensis type strain HKU16T.</title>
        <authorList>
            <person name="Lau S.K."/>
            <person name="Teng J.L."/>
            <person name="Huang Y."/>
            <person name="Curreem S.O."/>
            <person name="Tsui S.K."/>
            <person name="Woo P.C."/>
        </authorList>
    </citation>
    <scope>NUCLEOTIDE SEQUENCE [LARGE SCALE GENOMIC DNA]</scope>
    <source>
        <strain evidence="1 2">HKU16</strain>
    </source>
</reference>
<proteinExistence type="predicted"/>
<accession>A0A0M2NGD6</accession>
<dbReference type="PANTHER" id="PTHR40697">
    <property type="entry name" value="ACETOIN CATABOLISM PROTEIN X"/>
    <property type="match status" value="1"/>
</dbReference>
<dbReference type="InterPro" id="IPR039065">
    <property type="entry name" value="AcoX-like"/>
</dbReference>
<dbReference type="OrthoDB" id="4292700at2"/>
<dbReference type="InterPro" id="IPR016064">
    <property type="entry name" value="NAD/diacylglycerol_kinase_sf"/>
</dbReference>
<gene>
    <name evidence="1" type="ORF">CHK_0765</name>
</gene>
<organism evidence="1 2">
    <name type="scientific">Christensenella hongkongensis</name>
    <dbReference type="NCBI Taxonomy" id="270498"/>
    <lineage>
        <taxon>Bacteria</taxon>
        <taxon>Bacillati</taxon>
        <taxon>Bacillota</taxon>
        <taxon>Clostridia</taxon>
        <taxon>Christensenellales</taxon>
        <taxon>Christensenellaceae</taxon>
        <taxon>Christensenella</taxon>
    </lineage>
</organism>
<keyword evidence="2" id="KW-1185">Reference proteome</keyword>
<dbReference type="GO" id="GO:0003951">
    <property type="term" value="F:NAD+ kinase activity"/>
    <property type="evidence" value="ECO:0007669"/>
    <property type="project" value="InterPro"/>
</dbReference>
<dbReference type="PATRIC" id="fig|270498.16.peg.363"/>
<dbReference type="SUPFAM" id="SSF111331">
    <property type="entry name" value="NAD kinase/diacylglycerol kinase-like"/>
    <property type="match status" value="1"/>
</dbReference>
<dbReference type="PANTHER" id="PTHR40697:SF3">
    <property type="entry name" value="ACETOIN CATABOLISM PROTEIN X"/>
    <property type="match status" value="1"/>
</dbReference>
<comment type="caution">
    <text evidence="1">The sequence shown here is derived from an EMBL/GenBank/DDBJ whole genome shotgun (WGS) entry which is preliminary data.</text>
</comment>
<dbReference type="GO" id="GO:0006741">
    <property type="term" value="P:NADP+ biosynthetic process"/>
    <property type="evidence" value="ECO:0007669"/>
    <property type="project" value="InterPro"/>
</dbReference>